<proteinExistence type="predicted"/>
<evidence type="ECO:0000313" key="2">
    <source>
        <dbReference type="EMBL" id="KAL0423507.1"/>
    </source>
</evidence>
<feature type="region of interest" description="Disordered" evidence="1">
    <location>
        <begin position="1"/>
        <end position="21"/>
    </location>
</feature>
<reference evidence="2" key="2">
    <citation type="journal article" date="2024" name="Plant">
        <title>Genomic evolution and insights into agronomic trait innovations of Sesamum species.</title>
        <authorList>
            <person name="Miao H."/>
            <person name="Wang L."/>
            <person name="Qu L."/>
            <person name="Liu H."/>
            <person name="Sun Y."/>
            <person name="Le M."/>
            <person name="Wang Q."/>
            <person name="Wei S."/>
            <person name="Zheng Y."/>
            <person name="Lin W."/>
            <person name="Duan Y."/>
            <person name="Cao H."/>
            <person name="Xiong S."/>
            <person name="Wang X."/>
            <person name="Wei L."/>
            <person name="Li C."/>
            <person name="Ma Q."/>
            <person name="Ju M."/>
            <person name="Zhao R."/>
            <person name="Li G."/>
            <person name="Mu C."/>
            <person name="Tian Q."/>
            <person name="Mei H."/>
            <person name="Zhang T."/>
            <person name="Gao T."/>
            <person name="Zhang H."/>
        </authorList>
    </citation>
    <scope>NUCLEOTIDE SEQUENCE</scope>
    <source>
        <strain evidence="2">G02</strain>
    </source>
</reference>
<dbReference type="AlphaFoldDB" id="A0AAW2V2I9"/>
<reference evidence="2" key="1">
    <citation type="submission" date="2020-06" db="EMBL/GenBank/DDBJ databases">
        <authorList>
            <person name="Li T."/>
            <person name="Hu X."/>
            <person name="Zhang T."/>
            <person name="Song X."/>
            <person name="Zhang H."/>
            <person name="Dai N."/>
            <person name="Sheng W."/>
            <person name="Hou X."/>
            <person name="Wei L."/>
        </authorList>
    </citation>
    <scope>NUCLEOTIDE SEQUENCE</scope>
    <source>
        <strain evidence="2">G02</strain>
        <tissue evidence="2">Leaf</tissue>
    </source>
</reference>
<organism evidence="2">
    <name type="scientific">Sesamum radiatum</name>
    <name type="common">Black benniseed</name>
    <dbReference type="NCBI Taxonomy" id="300843"/>
    <lineage>
        <taxon>Eukaryota</taxon>
        <taxon>Viridiplantae</taxon>
        <taxon>Streptophyta</taxon>
        <taxon>Embryophyta</taxon>
        <taxon>Tracheophyta</taxon>
        <taxon>Spermatophyta</taxon>
        <taxon>Magnoliopsida</taxon>
        <taxon>eudicotyledons</taxon>
        <taxon>Gunneridae</taxon>
        <taxon>Pentapetalae</taxon>
        <taxon>asterids</taxon>
        <taxon>lamiids</taxon>
        <taxon>Lamiales</taxon>
        <taxon>Pedaliaceae</taxon>
        <taxon>Sesamum</taxon>
    </lineage>
</organism>
<evidence type="ECO:0000256" key="1">
    <source>
        <dbReference type="SAM" id="MobiDB-lite"/>
    </source>
</evidence>
<gene>
    <name evidence="2" type="ORF">Sradi_0885500</name>
</gene>
<dbReference type="EMBL" id="JACGWJ010000004">
    <property type="protein sequence ID" value="KAL0423507.1"/>
    <property type="molecule type" value="Genomic_DNA"/>
</dbReference>
<sequence length="56" mass="6272">MAASILSAPMTPQGGGKGNGKRVRQLRILNGVCIFCQKNYHWKRERPQLVFDEGTL</sequence>
<protein>
    <submittedName>
        <fullName evidence="2">Uncharacterized protein</fullName>
    </submittedName>
</protein>
<name>A0AAW2V2I9_SESRA</name>
<comment type="caution">
    <text evidence="2">The sequence shown here is derived from an EMBL/GenBank/DDBJ whole genome shotgun (WGS) entry which is preliminary data.</text>
</comment>
<accession>A0AAW2V2I9</accession>